<dbReference type="EMBL" id="JAPZBS010000008">
    <property type="protein sequence ID" value="KAJ5363940.1"/>
    <property type="molecule type" value="Genomic_DNA"/>
</dbReference>
<reference evidence="2" key="2">
    <citation type="journal article" date="2023" name="IMA Fungus">
        <title>Comparative genomic study of the Penicillium genus elucidates a diverse pangenome and 15 lateral gene transfer events.</title>
        <authorList>
            <person name="Petersen C."/>
            <person name="Sorensen T."/>
            <person name="Nielsen M.R."/>
            <person name="Sondergaard T.E."/>
            <person name="Sorensen J.L."/>
            <person name="Fitzpatrick D.A."/>
            <person name="Frisvad J.C."/>
            <person name="Nielsen K.L."/>
        </authorList>
    </citation>
    <scope>NUCLEOTIDE SEQUENCE</scope>
    <source>
        <strain evidence="2">IBT 29864</strain>
    </source>
</reference>
<name>A0A9W9V2C8_9EURO</name>
<protein>
    <submittedName>
        <fullName evidence="2">Uncharacterized protein</fullName>
    </submittedName>
</protein>
<feature type="region of interest" description="Disordered" evidence="1">
    <location>
        <begin position="27"/>
        <end position="48"/>
    </location>
</feature>
<dbReference type="GeneID" id="81441745"/>
<keyword evidence="3" id="KW-1185">Reference proteome</keyword>
<feature type="region of interest" description="Disordered" evidence="1">
    <location>
        <begin position="89"/>
        <end position="125"/>
    </location>
</feature>
<dbReference type="Proteomes" id="UP001147782">
    <property type="component" value="Unassembled WGS sequence"/>
</dbReference>
<feature type="compositionally biased region" description="Basic and acidic residues" evidence="1">
    <location>
        <begin position="27"/>
        <end position="45"/>
    </location>
</feature>
<evidence type="ECO:0000313" key="3">
    <source>
        <dbReference type="Proteomes" id="UP001147782"/>
    </source>
</evidence>
<dbReference type="RefSeq" id="XP_056551566.1">
    <property type="nucleotide sequence ID" value="XM_056702566.1"/>
</dbReference>
<accession>A0A9W9V2C8</accession>
<organism evidence="2 3">
    <name type="scientific">Penicillium cataractarum</name>
    <dbReference type="NCBI Taxonomy" id="2100454"/>
    <lineage>
        <taxon>Eukaryota</taxon>
        <taxon>Fungi</taxon>
        <taxon>Dikarya</taxon>
        <taxon>Ascomycota</taxon>
        <taxon>Pezizomycotina</taxon>
        <taxon>Eurotiomycetes</taxon>
        <taxon>Eurotiomycetidae</taxon>
        <taxon>Eurotiales</taxon>
        <taxon>Aspergillaceae</taxon>
        <taxon>Penicillium</taxon>
    </lineage>
</organism>
<dbReference type="AlphaFoldDB" id="A0A9W9V2C8"/>
<evidence type="ECO:0000313" key="2">
    <source>
        <dbReference type="EMBL" id="KAJ5363940.1"/>
    </source>
</evidence>
<feature type="compositionally biased region" description="Basic and acidic residues" evidence="1">
    <location>
        <begin position="89"/>
        <end position="98"/>
    </location>
</feature>
<proteinExistence type="predicted"/>
<gene>
    <name evidence="2" type="ORF">N7496_009653</name>
</gene>
<sequence>MQSTTRPKPGDITTLSLIREDCHSRLETGEGCEEPPHRAAQDKQQNRAMNRRGNTRLVQCNGLRQYGFVGLVMIANTFKKLHDLKRDEMSEATAESRPKRNAPLHSLDWGANAREQGGGERVPATIGKRERQMEILEAWWAWPFFFGGGIRRID</sequence>
<comment type="caution">
    <text evidence="2">The sequence shown here is derived from an EMBL/GenBank/DDBJ whole genome shotgun (WGS) entry which is preliminary data.</text>
</comment>
<evidence type="ECO:0000256" key="1">
    <source>
        <dbReference type="SAM" id="MobiDB-lite"/>
    </source>
</evidence>
<reference evidence="2" key="1">
    <citation type="submission" date="2022-11" db="EMBL/GenBank/DDBJ databases">
        <authorList>
            <person name="Petersen C."/>
        </authorList>
    </citation>
    <scope>NUCLEOTIDE SEQUENCE</scope>
    <source>
        <strain evidence="2">IBT 29864</strain>
    </source>
</reference>